<organism evidence="1 3">
    <name type="scientific">Trichinella pseudospiralis</name>
    <name type="common">Parasitic roundworm</name>
    <dbReference type="NCBI Taxonomy" id="6337"/>
    <lineage>
        <taxon>Eukaryota</taxon>
        <taxon>Metazoa</taxon>
        <taxon>Ecdysozoa</taxon>
        <taxon>Nematoda</taxon>
        <taxon>Enoplea</taxon>
        <taxon>Dorylaimia</taxon>
        <taxon>Trichinellida</taxon>
        <taxon>Trichinellidae</taxon>
        <taxon>Trichinella</taxon>
    </lineage>
</organism>
<protein>
    <submittedName>
        <fullName evidence="1">Uncharacterized protein</fullName>
    </submittedName>
</protein>
<dbReference type="AlphaFoldDB" id="A0A0V1DPW7"/>
<evidence type="ECO:0000313" key="2">
    <source>
        <dbReference type="EMBL" id="KRY96082.1"/>
    </source>
</evidence>
<gene>
    <name evidence="1" type="ORF">T4A_13290</name>
    <name evidence="2" type="ORF">T4B_15477</name>
</gene>
<dbReference type="EMBL" id="JYDS01003514">
    <property type="protein sequence ID" value="KRY96082.1"/>
    <property type="molecule type" value="Genomic_DNA"/>
</dbReference>
<dbReference type="Proteomes" id="UP000054632">
    <property type="component" value="Unassembled WGS sequence"/>
</dbReference>
<dbReference type="EMBL" id="JYDR01001630">
    <property type="protein sequence ID" value="KRY63027.1"/>
    <property type="molecule type" value="Genomic_DNA"/>
</dbReference>
<dbReference type="Proteomes" id="UP000054805">
    <property type="component" value="Unassembled WGS sequence"/>
</dbReference>
<keyword evidence="4" id="KW-1185">Reference proteome</keyword>
<accession>A0A0V1DPW7</accession>
<reference evidence="3 4" key="1">
    <citation type="submission" date="2015-01" db="EMBL/GenBank/DDBJ databases">
        <title>Evolution of Trichinella species and genotypes.</title>
        <authorList>
            <person name="Korhonen P.K."/>
            <person name="Edoardo P."/>
            <person name="Giuseppe L.R."/>
            <person name="Gasser R.B."/>
        </authorList>
    </citation>
    <scope>NUCLEOTIDE SEQUENCE [LARGE SCALE GENOMIC DNA]</scope>
    <source>
        <strain evidence="1">ISS13</strain>
        <strain evidence="2">ISS588</strain>
    </source>
</reference>
<evidence type="ECO:0000313" key="1">
    <source>
        <dbReference type="EMBL" id="KRY63027.1"/>
    </source>
</evidence>
<evidence type="ECO:0000313" key="3">
    <source>
        <dbReference type="Proteomes" id="UP000054632"/>
    </source>
</evidence>
<name>A0A0V1DPW7_TRIPS</name>
<comment type="caution">
    <text evidence="1">The sequence shown here is derived from an EMBL/GenBank/DDBJ whole genome shotgun (WGS) entry which is preliminary data.</text>
</comment>
<evidence type="ECO:0000313" key="4">
    <source>
        <dbReference type="Proteomes" id="UP000054805"/>
    </source>
</evidence>
<proteinExistence type="predicted"/>
<sequence>MLNHRNKRITNRIFIQPSSRQAKSEKYFNANI</sequence>